<keyword evidence="1" id="KW-0472">Membrane</keyword>
<dbReference type="EMBL" id="JAVCZN010000018">
    <property type="protein sequence ID" value="MDQ1864231.1"/>
    <property type="molecule type" value="Genomic_DNA"/>
</dbReference>
<accession>A0ABU0VS34</accession>
<proteinExistence type="predicted"/>
<comment type="caution">
    <text evidence="3">The sequence shown here is derived from an EMBL/GenBank/DDBJ whole genome shotgun (WGS) entry which is preliminary data.</text>
</comment>
<protein>
    <submittedName>
        <fullName evidence="3">Shufflon system plasmid conjugative transfer pilus tip adhesin PilV</fullName>
    </submittedName>
</protein>
<keyword evidence="1" id="KW-0812">Transmembrane</keyword>
<evidence type="ECO:0000313" key="4">
    <source>
        <dbReference type="Proteomes" id="UP001177872"/>
    </source>
</evidence>
<feature type="transmembrane region" description="Helical" evidence="1">
    <location>
        <begin position="12"/>
        <end position="34"/>
    </location>
</feature>
<feature type="domain" description="Bacterial shufflon protein N-terminal" evidence="2">
    <location>
        <begin position="39"/>
        <end position="361"/>
    </location>
</feature>
<dbReference type="RefSeq" id="WP_262942975.1">
    <property type="nucleotide sequence ID" value="NZ_JAIQCT010000021.1"/>
</dbReference>
<reference evidence="3" key="1">
    <citation type="submission" date="2023-07" db="EMBL/GenBank/DDBJ databases">
        <title>In vitro acaricidal activity of Serratia ureilytica strains isolated from Mimosa pudica nodules againts the dust mite Tyrophagus putrescentiae.</title>
        <authorList>
            <person name="Wong-Villareal A."/>
            <person name="Cerqueda-Garcia D."/>
        </authorList>
    </citation>
    <scope>NUCLEOTIDE SEQUENCE</scope>
    <source>
        <strain evidence="3">UTS2</strain>
    </source>
</reference>
<dbReference type="InterPro" id="IPR007001">
    <property type="entry name" value="Shufflon_N"/>
</dbReference>
<evidence type="ECO:0000259" key="2">
    <source>
        <dbReference type="Pfam" id="PF04917"/>
    </source>
</evidence>
<gene>
    <name evidence="3" type="primary">pilV</name>
    <name evidence="3" type="ORF">Q6237_24945</name>
</gene>
<evidence type="ECO:0000313" key="3">
    <source>
        <dbReference type="EMBL" id="MDQ1864231.1"/>
    </source>
</evidence>
<sequence length="477" mass="50499">MTAEIVTPHINRGVSLISMAIVLGIVLIAAPIGLERYSNYIEEQTWVVTATHLSTVSEGARRYVKDNYDTLLNQVKGGGNVTVTGQTLRDKGYLPAGFSLTNNNGQTYILAVTRNPSQTDKLVAFVLTAGGQNITFKGQRYIAQNTSGLGGYIEPVNVANGAGGGWQVNLTNMGLSGQSGHLAAYLTSDVLAGGAEESDRLYRFQVNGRPDLNKMHTAIDMGANDLNNANNLNAKTGNFSEDVNGKRLIAHDSVWSSGWITSNGDIRSNSGWLITKHGKGWLNEDHGGGFYMDDNDWIRSVNNKGIYTGGQLKGGSVRADGRASVGEYLQLDGTANEGWGCSPNGLVGRASDGALLFCQNGIWRSTGKSNGAYQQLGSHVGNFSGSNPGGSTMWVTAIGGQSTKTWGVNDGSCDNTFALVASVNGLNVATSISNNPEWAKQTTINFAVPAGANYNIVSNPLPERGCSPGQFGVLAYQ</sequence>
<keyword evidence="4" id="KW-1185">Reference proteome</keyword>
<organism evidence="3 4">
    <name type="scientific">Serratia ureilytica</name>
    <dbReference type="NCBI Taxonomy" id="300181"/>
    <lineage>
        <taxon>Bacteria</taxon>
        <taxon>Pseudomonadati</taxon>
        <taxon>Pseudomonadota</taxon>
        <taxon>Gammaproteobacteria</taxon>
        <taxon>Enterobacterales</taxon>
        <taxon>Yersiniaceae</taxon>
        <taxon>Serratia</taxon>
    </lineage>
</organism>
<keyword evidence="1" id="KW-1133">Transmembrane helix</keyword>
<evidence type="ECO:0000256" key="1">
    <source>
        <dbReference type="SAM" id="Phobius"/>
    </source>
</evidence>
<dbReference type="Pfam" id="PF04917">
    <property type="entry name" value="Shufflon_N"/>
    <property type="match status" value="1"/>
</dbReference>
<name>A0ABU0VS34_9GAMM</name>
<dbReference type="Proteomes" id="UP001177872">
    <property type="component" value="Unassembled WGS sequence"/>
</dbReference>